<dbReference type="PANTHER" id="PTHR47053">
    <property type="entry name" value="MUREIN DD-ENDOPEPTIDASE MEPH-RELATED"/>
    <property type="match status" value="1"/>
</dbReference>
<keyword evidence="3 7" id="KW-0378">Hydrolase</keyword>
<dbReference type="Proteomes" id="UP000186777">
    <property type="component" value="Unassembled WGS sequence"/>
</dbReference>
<dbReference type="SUPFAM" id="SSF47090">
    <property type="entry name" value="PGBD-like"/>
    <property type="match status" value="1"/>
</dbReference>
<evidence type="ECO:0000256" key="3">
    <source>
        <dbReference type="ARBA" id="ARBA00022801"/>
    </source>
</evidence>
<gene>
    <name evidence="7" type="ORF">BHW43_09630</name>
</gene>
<protein>
    <submittedName>
        <fullName evidence="7">Glycoside hydrolase</fullName>
    </submittedName>
</protein>
<dbReference type="InterPro" id="IPR000064">
    <property type="entry name" value="NLP_P60_dom"/>
</dbReference>
<evidence type="ECO:0000313" key="7">
    <source>
        <dbReference type="EMBL" id="OLA36562.1"/>
    </source>
</evidence>
<dbReference type="InterPro" id="IPR038765">
    <property type="entry name" value="Papain-like_cys_pep_sf"/>
</dbReference>
<reference evidence="7 8" key="1">
    <citation type="journal article" date="2016" name="Nat. Biotechnol.">
        <title>Measurement of bacterial replication rates in microbial communities.</title>
        <authorList>
            <person name="Brown C.T."/>
            <person name="Olm M.R."/>
            <person name="Thomas B.C."/>
            <person name="Banfield J.F."/>
        </authorList>
    </citation>
    <scope>NUCLEOTIDE SEQUENCE [LARGE SCALE GENOMIC DNA]</scope>
    <source>
        <strain evidence="7">46_33</strain>
    </source>
</reference>
<evidence type="ECO:0000256" key="1">
    <source>
        <dbReference type="ARBA" id="ARBA00007074"/>
    </source>
</evidence>
<evidence type="ECO:0000256" key="4">
    <source>
        <dbReference type="ARBA" id="ARBA00022807"/>
    </source>
</evidence>
<evidence type="ECO:0000256" key="5">
    <source>
        <dbReference type="SAM" id="SignalP"/>
    </source>
</evidence>
<comment type="similarity">
    <text evidence="1">Belongs to the peptidase C40 family.</text>
</comment>
<evidence type="ECO:0000256" key="2">
    <source>
        <dbReference type="ARBA" id="ARBA00022670"/>
    </source>
</evidence>
<dbReference type="Gene3D" id="3.90.1720.10">
    <property type="entry name" value="endopeptidase domain like (from Nostoc punctiforme)"/>
    <property type="match status" value="1"/>
</dbReference>
<dbReference type="GO" id="GO:0008234">
    <property type="term" value="F:cysteine-type peptidase activity"/>
    <property type="evidence" value="ECO:0007669"/>
    <property type="project" value="UniProtKB-KW"/>
</dbReference>
<dbReference type="EMBL" id="MNTG01000044">
    <property type="protein sequence ID" value="OLA36562.1"/>
    <property type="molecule type" value="Genomic_DNA"/>
</dbReference>
<dbReference type="PANTHER" id="PTHR47053:SF1">
    <property type="entry name" value="MUREIN DD-ENDOPEPTIDASE MEPH-RELATED"/>
    <property type="match status" value="1"/>
</dbReference>
<evidence type="ECO:0000259" key="6">
    <source>
        <dbReference type="PROSITE" id="PS51935"/>
    </source>
</evidence>
<dbReference type="InterPro" id="IPR036366">
    <property type="entry name" value="PGBDSf"/>
</dbReference>
<dbReference type="PROSITE" id="PS51935">
    <property type="entry name" value="NLPC_P60"/>
    <property type="match status" value="1"/>
</dbReference>
<name>A0A1Q6R2E7_9FIRM</name>
<comment type="caution">
    <text evidence="7">The sequence shown here is derived from an EMBL/GenBank/DDBJ whole genome shotgun (WGS) entry which is preliminary data.</text>
</comment>
<proteinExistence type="inferred from homology"/>
<dbReference type="AlphaFoldDB" id="A0A1Q6R2E7"/>
<sequence length="222" mass="24184">MPVVKRKVLVFCMTVLFSLSCAVTALASFQRGDDGQEVVAIQKRLVELSYSINNIDGDFGPETERAVKNFQADKGLEVDGIVGSATYRALMNREMPPNRSNSVVRNVLRSAYSVIGTPYVFGGTTPYGFDCSGFTQYAFARAGVYLPRMADSQFYSGRQISMSQLRPGDLIFFSTYEPGASHVGIYVGDGNFIHAGTSTGVTVSSAFTGYWGARYYGACRVL</sequence>
<feature type="signal peptide" evidence="5">
    <location>
        <begin position="1"/>
        <end position="27"/>
    </location>
</feature>
<keyword evidence="4" id="KW-0788">Thiol protease</keyword>
<organism evidence="7 8">
    <name type="scientific">Phascolarctobacterium succinatutens</name>
    <dbReference type="NCBI Taxonomy" id="626940"/>
    <lineage>
        <taxon>Bacteria</taxon>
        <taxon>Bacillati</taxon>
        <taxon>Bacillota</taxon>
        <taxon>Negativicutes</taxon>
        <taxon>Acidaminococcales</taxon>
        <taxon>Acidaminococcaceae</taxon>
        <taxon>Phascolarctobacterium</taxon>
    </lineage>
</organism>
<evidence type="ECO:0000313" key="8">
    <source>
        <dbReference type="Proteomes" id="UP000186777"/>
    </source>
</evidence>
<keyword evidence="5" id="KW-0732">Signal</keyword>
<dbReference type="Pfam" id="PF00877">
    <property type="entry name" value="NLPC_P60"/>
    <property type="match status" value="1"/>
</dbReference>
<dbReference type="STRING" id="626940.BHW43_09630"/>
<dbReference type="InterPro" id="IPR002477">
    <property type="entry name" value="Peptidoglycan-bd-like"/>
</dbReference>
<keyword evidence="2" id="KW-0645">Protease</keyword>
<feature type="domain" description="NlpC/P60" evidence="6">
    <location>
        <begin position="101"/>
        <end position="222"/>
    </location>
</feature>
<dbReference type="Gene3D" id="1.10.101.10">
    <property type="entry name" value="PGBD-like superfamily/PGBD"/>
    <property type="match status" value="1"/>
</dbReference>
<feature type="chain" id="PRO_5010254139" evidence="5">
    <location>
        <begin position="28"/>
        <end position="222"/>
    </location>
</feature>
<dbReference type="InterPro" id="IPR036365">
    <property type="entry name" value="PGBD-like_sf"/>
</dbReference>
<dbReference type="InterPro" id="IPR051202">
    <property type="entry name" value="Peptidase_C40"/>
</dbReference>
<dbReference type="PROSITE" id="PS51257">
    <property type="entry name" value="PROKAR_LIPOPROTEIN"/>
    <property type="match status" value="1"/>
</dbReference>
<dbReference type="Pfam" id="PF01471">
    <property type="entry name" value="PG_binding_1"/>
    <property type="match status" value="1"/>
</dbReference>
<dbReference type="SUPFAM" id="SSF54001">
    <property type="entry name" value="Cysteine proteinases"/>
    <property type="match status" value="1"/>
</dbReference>
<dbReference type="GO" id="GO:0006508">
    <property type="term" value="P:proteolysis"/>
    <property type="evidence" value="ECO:0007669"/>
    <property type="project" value="UniProtKB-KW"/>
</dbReference>
<accession>A0A1Q6R2E7</accession>